<keyword evidence="3" id="KW-0125">Carotenoid biosynthesis</keyword>
<evidence type="ECO:0000256" key="1">
    <source>
        <dbReference type="ARBA" id="ARBA00004508"/>
    </source>
</evidence>
<sequence length="406" mass="45308">MATATSSSLVETYHNTFFIGKPSSTAIYSHSLSTLQPTQKRKKKSLSVCMVMEKKREDNIELFEKQQNVVETEDRVTAVSRAEQRLARKRSERQTYLVAAIMSSLGISSMAVLSVYYRFSWQMEGGELQLVEMFGTFALSVGAAVGMEYWARWAHRALWHASLWHMHESHHRPRDGPFELNDVFAITNALPAIALLSYGLFNKGLIPGLCFGAGLGITVFGMAYMFVHDGLVHRRFPVGPIADVPYLRRVAAAHQLHHSEKFYGLPYGLFMGPQEIEEAGGREELEKEIQRHSLSLVLVSACDSLSLVLSYCLLFLRTYMRGSAALIPAKHRLKQIFTITESWGKLATSTPKKHANNDSTEGVPITKVKAEPIVAYSKPPPLPPVIGPLVALSLLETLSSRDRDDD</sequence>
<keyword evidence="6" id="KW-0472">Membrane</keyword>
<evidence type="ECO:0000259" key="8">
    <source>
        <dbReference type="Pfam" id="PF04116"/>
    </source>
</evidence>
<dbReference type="GO" id="GO:0016123">
    <property type="term" value="P:xanthophyll biosynthetic process"/>
    <property type="evidence" value="ECO:0007669"/>
    <property type="project" value="TreeGrafter"/>
</dbReference>
<evidence type="ECO:0000256" key="4">
    <source>
        <dbReference type="ARBA" id="ARBA00023002"/>
    </source>
</evidence>
<keyword evidence="6" id="KW-0812">Transmembrane</keyword>
<dbReference type="PANTHER" id="PTHR31899:SF9">
    <property type="entry name" value="BETA-CAROTENE 3-HYDROXYLASE 1, CHLOROPLASTIC"/>
    <property type="match status" value="1"/>
</dbReference>
<dbReference type="GO" id="GO:0016119">
    <property type="term" value="P:carotene metabolic process"/>
    <property type="evidence" value="ECO:0007669"/>
    <property type="project" value="TreeGrafter"/>
</dbReference>
<keyword evidence="6" id="KW-1133">Transmembrane helix</keyword>
<feature type="transmembrane region" description="Helical" evidence="6">
    <location>
        <begin position="294"/>
        <end position="316"/>
    </location>
</feature>
<feature type="domain" description="GTP cyclohydrolase II" evidence="7">
    <location>
        <begin position="47"/>
        <end position="132"/>
    </location>
</feature>
<comment type="subcellular location">
    <subcellularLocation>
        <location evidence="1">Plastid</location>
        <location evidence="1">Chloroplast membrane</location>
        <topology evidence="1">Multi-pass membrane protein</topology>
    </subcellularLocation>
</comment>
<evidence type="ECO:0000256" key="6">
    <source>
        <dbReference type="SAM" id="Phobius"/>
    </source>
</evidence>
<accession>A0AAD5IQ38</accession>
<dbReference type="InterPro" id="IPR045019">
    <property type="entry name" value="BETA-OHASE-like"/>
</dbReference>
<dbReference type="GO" id="GO:0005506">
    <property type="term" value="F:iron ion binding"/>
    <property type="evidence" value="ECO:0007669"/>
    <property type="project" value="InterPro"/>
</dbReference>
<organism evidence="9 10">
    <name type="scientific">Acer negundo</name>
    <name type="common">Box elder</name>
    <dbReference type="NCBI Taxonomy" id="4023"/>
    <lineage>
        <taxon>Eukaryota</taxon>
        <taxon>Viridiplantae</taxon>
        <taxon>Streptophyta</taxon>
        <taxon>Embryophyta</taxon>
        <taxon>Tracheophyta</taxon>
        <taxon>Spermatophyta</taxon>
        <taxon>Magnoliopsida</taxon>
        <taxon>eudicotyledons</taxon>
        <taxon>Gunneridae</taxon>
        <taxon>Pentapetalae</taxon>
        <taxon>rosids</taxon>
        <taxon>malvids</taxon>
        <taxon>Sapindales</taxon>
        <taxon>Sapindaceae</taxon>
        <taxon>Hippocastanoideae</taxon>
        <taxon>Acereae</taxon>
        <taxon>Acer</taxon>
    </lineage>
</organism>
<evidence type="ECO:0000256" key="2">
    <source>
        <dbReference type="ARBA" id="ARBA00009324"/>
    </source>
</evidence>
<comment type="caution">
    <text evidence="9">The sequence shown here is derived from an EMBL/GenBank/DDBJ whole genome shotgun (WGS) entry which is preliminary data.</text>
</comment>
<dbReference type="InterPro" id="IPR006694">
    <property type="entry name" value="Fatty_acid_hydroxylase"/>
</dbReference>
<keyword evidence="4" id="KW-0560">Oxidoreductase</keyword>
<gene>
    <name evidence="9" type="ORF">LWI28_005567</name>
</gene>
<evidence type="ECO:0000313" key="10">
    <source>
        <dbReference type="Proteomes" id="UP001064489"/>
    </source>
</evidence>
<feature type="transmembrane region" description="Helical" evidence="6">
    <location>
        <begin position="95"/>
        <end position="117"/>
    </location>
</feature>
<dbReference type="GO" id="GO:0010291">
    <property type="term" value="F:beta-carotene 3-hydroxylase activity"/>
    <property type="evidence" value="ECO:0007669"/>
    <property type="project" value="UniProtKB-EC"/>
</dbReference>
<dbReference type="AlphaFoldDB" id="A0AAD5IQ38"/>
<feature type="transmembrane region" description="Helical" evidence="6">
    <location>
        <begin position="180"/>
        <end position="200"/>
    </location>
</feature>
<reference evidence="9" key="1">
    <citation type="journal article" date="2022" name="Plant J.">
        <title>Strategies of tolerance reflected in two North American maple genomes.</title>
        <authorList>
            <person name="McEvoy S.L."/>
            <person name="Sezen U.U."/>
            <person name="Trouern-Trend A."/>
            <person name="McMahon S.M."/>
            <person name="Schaberg P.G."/>
            <person name="Yang J."/>
            <person name="Wegrzyn J.L."/>
            <person name="Swenson N.G."/>
        </authorList>
    </citation>
    <scope>NUCLEOTIDE SEQUENCE</scope>
    <source>
        <strain evidence="9">91603</strain>
    </source>
</reference>
<dbReference type="EC" id="1.14.15.24" evidence="5"/>
<proteinExistence type="inferred from homology"/>
<name>A0AAD5IQ38_ACENE</name>
<dbReference type="GO" id="GO:0031969">
    <property type="term" value="C:chloroplast membrane"/>
    <property type="evidence" value="ECO:0007669"/>
    <property type="project" value="UniProtKB-SubCell"/>
</dbReference>
<dbReference type="Pfam" id="PF04116">
    <property type="entry name" value="FA_hydroxylase"/>
    <property type="match status" value="1"/>
</dbReference>
<reference evidence="9" key="2">
    <citation type="submission" date="2023-02" db="EMBL/GenBank/DDBJ databases">
        <authorList>
            <person name="Swenson N.G."/>
            <person name="Wegrzyn J.L."/>
            <person name="Mcevoy S.L."/>
        </authorList>
    </citation>
    <scope>NUCLEOTIDE SEQUENCE</scope>
    <source>
        <strain evidence="9">91603</strain>
        <tissue evidence="9">Leaf</tissue>
    </source>
</reference>
<dbReference type="Pfam" id="PF00925">
    <property type="entry name" value="GTP_cyclohydro2"/>
    <property type="match status" value="1"/>
</dbReference>
<keyword evidence="10" id="KW-1185">Reference proteome</keyword>
<dbReference type="EMBL" id="JAJSOW010000103">
    <property type="protein sequence ID" value="KAI9173731.1"/>
    <property type="molecule type" value="Genomic_DNA"/>
</dbReference>
<dbReference type="Proteomes" id="UP001064489">
    <property type="component" value="Chromosome 8"/>
</dbReference>
<evidence type="ECO:0000313" key="9">
    <source>
        <dbReference type="EMBL" id="KAI9173731.1"/>
    </source>
</evidence>
<evidence type="ECO:0000259" key="7">
    <source>
        <dbReference type="Pfam" id="PF00925"/>
    </source>
</evidence>
<comment type="similarity">
    <text evidence="2">Belongs to the sterol desaturase family.</text>
</comment>
<protein>
    <recommendedName>
        <fullName evidence="5">beta-carotene 3-hydroxylase</fullName>
        <ecNumber evidence="5">1.14.15.24</ecNumber>
    </recommendedName>
</protein>
<feature type="domain" description="Fatty acid hydroxylase" evidence="8">
    <location>
        <begin position="143"/>
        <end position="270"/>
    </location>
</feature>
<dbReference type="PANTHER" id="PTHR31899">
    <property type="entry name" value="BETA-CAROTENE 3-HYDROXYLASE 1, CHLOROPLASTIC"/>
    <property type="match status" value="1"/>
</dbReference>
<feature type="transmembrane region" description="Helical" evidence="6">
    <location>
        <begin position="206"/>
        <end position="227"/>
    </location>
</feature>
<evidence type="ECO:0000256" key="5">
    <source>
        <dbReference type="ARBA" id="ARBA00026097"/>
    </source>
</evidence>
<evidence type="ECO:0000256" key="3">
    <source>
        <dbReference type="ARBA" id="ARBA00022746"/>
    </source>
</evidence>
<dbReference type="InterPro" id="IPR032677">
    <property type="entry name" value="GTP_cyclohydro_II"/>
</dbReference>